<evidence type="ECO:0000259" key="3">
    <source>
        <dbReference type="Pfam" id="PF02252"/>
    </source>
</evidence>
<dbReference type="EMBL" id="NJHN03000031">
    <property type="protein sequence ID" value="KAH9423619.1"/>
    <property type="molecule type" value="Genomic_DNA"/>
</dbReference>
<evidence type="ECO:0000313" key="4">
    <source>
        <dbReference type="EMBL" id="KAH9423619.1"/>
    </source>
</evidence>
<reference evidence="4 5" key="2">
    <citation type="journal article" date="2022" name="Mol. Biol. Evol.">
        <title>Comparative Genomics Reveals Insights into the Divergent Evolution of Astigmatic Mites and Household Pest Adaptations.</title>
        <authorList>
            <person name="Xiong Q."/>
            <person name="Wan A.T."/>
            <person name="Liu X."/>
            <person name="Fung C.S."/>
            <person name="Xiao X."/>
            <person name="Malainual N."/>
            <person name="Hou J."/>
            <person name="Wang L."/>
            <person name="Wang M."/>
            <person name="Yang K.Y."/>
            <person name="Cui Y."/>
            <person name="Leung E.L."/>
            <person name="Nong W."/>
            <person name="Shin S.K."/>
            <person name="Au S.W."/>
            <person name="Jeong K.Y."/>
            <person name="Chew F.T."/>
            <person name="Hui J.H."/>
            <person name="Leung T.F."/>
            <person name="Tungtrongchitr A."/>
            <person name="Zhong N."/>
            <person name="Liu Z."/>
            <person name="Tsui S.K."/>
        </authorList>
    </citation>
    <scope>NUCLEOTIDE SEQUENCE [LARGE SCALE GENOMIC DNA]</scope>
    <source>
        <strain evidence="4">Derp</strain>
    </source>
</reference>
<dbReference type="GO" id="GO:0000502">
    <property type="term" value="C:proteasome complex"/>
    <property type="evidence" value="ECO:0007669"/>
    <property type="project" value="UniProtKB-KW"/>
</dbReference>
<gene>
    <name evidence="4" type="primary">PSME3_1</name>
    <name evidence="4" type="ORF">DERP_005199</name>
</gene>
<dbReference type="PANTHER" id="PTHR10660:SF2">
    <property type="entry name" value="LD45860P"/>
    <property type="match status" value="1"/>
</dbReference>
<dbReference type="InterPro" id="IPR036997">
    <property type="entry name" value="PA28_C_sf"/>
</dbReference>
<keyword evidence="2 4" id="KW-0647">Proteasome</keyword>
<feature type="domain" description="Proteasome activator PA28 C-terminal" evidence="3">
    <location>
        <begin position="121"/>
        <end position="258"/>
    </location>
</feature>
<dbReference type="Gene3D" id="1.20.120.180">
    <property type="entry name" value="Proteasome activator pa28, C-terminal domain"/>
    <property type="match status" value="1"/>
</dbReference>
<dbReference type="InterPro" id="IPR003186">
    <property type="entry name" value="PA28_C"/>
</dbReference>
<dbReference type="Proteomes" id="UP000887458">
    <property type="component" value="Unassembled WGS sequence"/>
</dbReference>
<comment type="similarity">
    <text evidence="1">Belongs to the PA28 family.</text>
</comment>
<dbReference type="InterPro" id="IPR036252">
    <property type="entry name" value="Proteasome_activ_sf"/>
</dbReference>
<evidence type="ECO:0000313" key="5">
    <source>
        <dbReference type="Proteomes" id="UP000887458"/>
    </source>
</evidence>
<sequence>MNADKNDETKINMIMEEANEQCEQMTTKILSIVLNEFPKKIEQIDKLRKKFDWKMILTLKRNDIKSISNMIVNQLMTIKQKNDQHHQPICIQNGDYKPFLFCLNESNNNNQNNDNKTITMIETNEQINELIEQLKPYIIELIDLTTRINFALETLSPQIQDGHNFGVHVQTKAMIFVGNIHQSCCEQLTLFQSYYNRRQSSLNYCLLYPQLNDYQNYHYEIECDTLYSLCLSINQLYNFYASINDFVVKNLQKLIHPRD</sequence>
<dbReference type="Pfam" id="PF02252">
    <property type="entry name" value="PA28_C"/>
    <property type="match status" value="1"/>
</dbReference>
<keyword evidence="5" id="KW-1185">Reference proteome</keyword>
<evidence type="ECO:0000256" key="1">
    <source>
        <dbReference type="ARBA" id="ARBA00005883"/>
    </source>
</evidence>
<accession>A0ABQ8JLX4</accession>
<dbReference type="SUPFAM" id="SSF47216">
    <property type="entry name" value="Proteasome activator"/>
    <property type="match status" value="1"/>
</dbReference>
<organism evidence="4 5">
    <name type="scientific">Dermatophagoides pteronyssinus</name>
    <name type="common">European house dust mite</name>
    <dbReference type="NCBI Taxonomy" id="6956"/>
    <lineage>
        <taxon>Eukaryota</taxon>
        <taxon>Metazoa</taxon>
        <taxon>Ecdysozoa</taxon>
        <taxon>Arthropoda</taxon>
        <taxon>Chelicerata</taxon>
        <taxon>Arachnida</taxon>
        <taxon>Acari</taxon>
        <taxon>Acariformes</taxon>
        <taxon>Sarcoptiformes</taxon>
        <taxon>Astigmata</taxon>
        <taxon>Psoroptidia</taxon>
        <taxon>Analgoidea</taxon>
        <taxon>Pyroglyphidae</taxon>
        <taxon>Dermatophagoidinae</taxon>
        <taxon>Dermatophagoides</taxon>
    </lineage>
</organism>
<comment type="caution">
    <text evidence="4">The sequence shown here is derived from an EMBL/GenBank/DDBJ whole genome shotgun (WGS) entry which is preliminary data.</text>
</comment>
<evidence type="ECO:0000256" key="2">
    <source>
        <dbReference type="ARBA" id="ARBA00022942"/>
    </source>
</evidence>
<reference evidence="4 5" key="1">
    <citation type="journal article" date="2018" name="J. Allergy Clin. Immunol.">
        <title>High-quality assembly of Dermatophagoides pteronyssinus genome and transcriptome reveals a wide range of novel allergens.</title>
        <authorList>
            <person name="Liu X.Y."/>
            <person name="Yang K.Y."/>
            <person name="Wang M.Q."/>
            <person name="Kwok J.S."/>
            <person name="Zeng X."/>
            <person name="Yang Z."/>
            <person name="Xiao X.J."/>
            <person name="Lau C.P."/>
            <person name="Li Y."/>
            <person name="Huang Z.M."/>
            <person name="Ba J.G."/>
            <person name="Yim A.K."/>
            <person name="Ouyang C.Y."/>
            <person name="Ngai S.M."/>
            <person name="Chan T.F."/>
            <person name="Leung E.L."/>
            <person name="Liu L."/>
            <person name="Liu Z.G."/>
            <person name="Tsui S.K."/>
        </authorList>
    </citation>
    <scope>NUCLEOTIDE SEQUENCE [LARGE SCALE GENOMIC DNA]</scope>
    <source>
        <strain evidence="4">Derp</strain>
    </source>
</reference>
<proteinExistence type="inferred from homology"/>
<dbReference type="InterPro" id="IPR009077">
    <property type="entry name" value="Proteasome_activ_PA28"/>
</dbReference>
<name>A0ABQ8JLX4_DERPT</name>
<dbReference type="PANTHER" id="PTHR10660">
    <property type="entry name" value="PROTEASOME REGULATOR PA28"/>
    <property type="match status" value="1"/>
</dbReference>
<protein>
    <submittedName>
        <fullName evidence="4">Proteasome activator complex subunit 3</fullName>
    </submittedName>
</protein>